<protein>
    <submittedName>
        <fullName evidence="5">Lipid particle protein</fullName>
    </submittedName>
</protein>
<organism evidence="5 6">
    <name type="scientific">Crucibulum laeve</name>
    <dbReference type="NCBI Taxonomy" id="68775"/>
    <lineage>
        <taxon>Eukaryota</taxon>
        <taxon>Fungi</taxon>
        <taxon>Dikarya</taxon>
        <taxon>Basidiomycota</taxon>
        <taxon>Agaricomycotina</taxon>
        <taxon>Agaricomycetes</taxon>
        <taxon>Agaricomycetidae</taxon>
        <taxon>Agaricales</taxon>
        <taxon>Agaricineae</taxon>
        <taxon>Nidulariaceae</taxon>
        <taxon>Crucibulum</taxon>
    </lineage>
</organism>
<sequence>MAPIHLLVLIHGMWGSPIHLAELARIAQETYAEPSLDGVQLKVLLAETNSEESTYDGIDWGGERVAKEVAVKVKELEEVGDEVTRFSVTGYSLGGLVARYLVGILYQRGFFEKITPVNFNTIATPHIGLPRYSSFMSSVFSSLGPRLLSRTGEQFYCADKWSPSGRPLLLVMADPGDLVSSYRLDRIFHQALATFEHIRIYANSINDTTVPYVTAAIETYDPFAEYEINGIKLEFHDKYTPIIRAYELPDVPPPIPPKPVVLSADWFRKMKSSRPFLPPFLQFRFPFNILLYSCLPILIPVFVSLALLRLTLASRSSRARIKVLEQDESNQDRLIHILAEIEKEMEDAMVDFIDDPDPSPETKAKSPAKQPILTAHQRKIVGWLNMLPIKKELAFFPRVRNSHAMIVCRDIKRFEAHRLGEGVVRHWADSLIL</sequence>
<accession>A0A5C3M4P9</accession>
<dbReference type="PANTHER" id="PTHR12482:SF62">
    <property type="entry name" value="LIPASE ROG1-RELATED"/>
    <property type="match status" value="1"/>
</dbReference>
<feature type="signal peptide" evidence="3">
    <location>
        <begin position="1"/>
        <end position="15"/>
    </location>
</feature>
<feature type="domain" description="DUF676" evidence="4">
    <location>
        <begin position="3"/>
        <end position="214"/>
    </location>
</feature>
<gene>
    <name evidence="5" type="ORF">BDQ12DRAFT_603016</name>
</gene>
<evidence type="ECO:0000256" key="1">
    <source>
        <dbReference type="ARBA" id="ARBA00007920"/>
    </source>
</evidence>
<dbReference type="OrthoDB" id="273452at2759"/>
<evidence type="ECO:0000313" key="5">
    <source>
        <dbReference type="EMBL" id="TFK39847.1"/>
    </source>
</evidence>
<proteinExistence type="inferred from homology"/>
<dbReference type="Pfam" id="PF05057">
    <property type="entry name" value="DUF676"/>
    <property type="match status" value="1"/>
</dbReference>
<evidence type="ECO:0000256" key="2">
    <source>
        <dbReference type="SAM" id="Phobius"/>
    </source>
</evidence>
<dbReference type="Gene3D" id="3.40.50.1820">
    <property type="entry name" value="alpha/beta hydrolase"/>
    <property type="match status" value="1"/>
</dbReference>
<feature type="chain" id="PRO_5023130862" evidence="3">
    <location>
        <begin position="16"/>
        <end position="433"/>
    </location>
</feature>
<dbReference type="EMBL" id="ML213598">
    <property type="protein sequence ID" value="TFK39847.1"/>
    <property type="molecule type" value="Genomic_DNA"/>
</dbReference>
<keyword evidence="6" id="KW-1185">Reference proteome</keyword>
<evidence type="ECO:0000313" key="6">
    <source>
        <dbReference type="Proteomes" id="UP000308652"/>
    </source>
</evidence>
<dbReference type="AlphaFoldDB" id="A0A5C3M4P9"/>
<dbReference type="Proteomes" id="UP000308652">
    <property type="component" value="Unassembled WGS sequence"/>
</dbReference>
<comment type="similarity">
    <text evidence="1">Belongs to the putative lipase ROG1 family.</text>
</comment>
<name>A0A5C3M4P9_9AGAR</name>
<dbReference type="InterPro" id="IPR044294">
    <property type="entry name" value="Lipase-like"/>
</dbReference>
<dbReference type="InterPro" id="IPR029058">
    <property type="entry name" value="AB_hydrolase_fold"/>
</dbReference>
<keyword evidence="2" id="KW-0472">Membrane</keyword>
<keyword evidence="2" id="KW-0812">Transmembrane</keyword>
<dbReference type="InterPro" id="IPR007751">
    <property type="entry name" value="DUF676_lipase-like"/>
</dbReference>
<dbReference type="STRING" id="68775.A0A5C3M4P9"/>
<keyword evidence="2" id="KW-1133">Transmembrane helix</keyword>
<reference evidence="5 6" key="1">
    <citation type="journal article" date="2019" name="Nat. Ecol. Evol.">
        <title>Megaphylogeny resolves global patterns of mushroom evolution.</title>
        <authorList>
            <person name="Varga T."/>
            <person name="Krizsan K."/>
            <person name="Foldi C."/>
            <person name="Dima B."/>
            <person name="Sanchez-Garcia M."/>
            <person name="Sanchez-Ramirez S."/>
            <person name="Szollosi G.J."/>
            <person name="Szarkandi J.G."/>
            <person name="Papp V."/>
            <person name="Albert L."/>
            <person name="Andreopoulos W."/>
            <person name="Angelini C."/>
            <person name="Antonin V."/>
            <person name="Barry K.W."/>
            <person name="Bougher N.L."/>
            <person name="Buchanan P."/>
            <person name="Buyck B."/>
            <person name="Bense V."/>
            <person name="Catcheside P."/>
            <person name="Chovatia M."/>
            <person name="Cooper J."/>
            <person name="Damon W."/>
            <person name="Desjardin D."/>
            <person name="Finy P."/>
            <person name="Geml J."/>
            <person name="Haridas S."/>
            <person name="Hughes K."/>
            <person name="Justo A."/>
            <person name="Karasinski D."/>
            <person name="Kautmanova I."/>
            <person name="Kiss B."/>
            <person name="Kocsube S."/>
            <person name="Kotiranta H."/>
            <person name="LaButti K.M."/>
            <person name="Lechner B.E."/>
            <person name="Liimatainen K."/>
            <person name="Lipzen A."/>
            <person name="Lukacs Z."/>
            <person name="Mihaltcheva S."/>
            <person name="Morgado L.N."/>
            <person name="Niskanen T."/>
            <person name="Noordeloos M.E."/>
            <person name="Ohm R.A."/>
            <person name="Ortiz-Santana B."/>
            <person name="Ovrebo C."/>
            <person name="Racz N."/>
            <person name="Riley R."/>
            <person name="Savchenko A."/>
            <person name="Shiryaev A."/>
            <person name="Soop K."/>
            <person name="Spirin V."/>
            <person name="Szebenyi C."/>
            <person name="Tomsovsky M."/>
            <person name="Tulloss R.E."/>
            <person name="Uehling J."/>
            <person name="Grigoriev I.V."/>
            <person name="Vagvolgyi C."/>
            <person name="Papp T."/>
            <person name="Martin F.M."/>
            <person name="Miettinen O."/>
            <person name="Hibbett D.S."/>
            <person name="Nagy L.G."/>
        </authorList>
    </citation>
    <scope>NUCLEOTIDE SEQUENCE [LARGE SCALE GENOMIC DNA]</scope>
    <source>
        <strain evidence="5 6">CBS 166.37</strain>
    </source>
</reference>
<evidence type="ECO:0000256" key="3">
    <source>
        <dbReference type="SAM" id="SignalP"/>
    </source>
</evidence>
<keyword evidence="3" id="KW-0732">Signal</keyword>
<feature type="transmembrane region" description="Helical" evidence="2">
    <location>
        <begin position="289"/>
        <end position="312"/>
    </location>
</feature>
<dbReference type="PANTHER" id="PTHR12482">
    <property type="entry name" value="LIPASE ROG1-RELATED-RELATED"/>
    <property type="match status" value="1"/>
</dbReference>
<evidence type="ECO:0000259" key="4">
    <source>
        <dbReference type="Pfam" id="PF05057"/>
    </source>
</evidence>
<dbReference type="SUPFAM" id="SSF53474">
    <property type="entry name" value="alpha/beta-Hydrolases"/>
    <property type="match status" value="1"/>
</dbReference>